<dbReference type="EMBL" id="JALJOQ010000055">
    <property type="protein sequence ID" value="KAK9803803.1"/>
    <property type="molecule type" value="Genomic_DNA"/>
</dbReference>
<evidence type="ECO:0000313" key="2">
    <source>
        <dbReference type="Proteomes" id="UP001465755"/>
    </source>
</evidence>
<accession>A0AAW1P4F6</accession>
<organism evidence="1 2">
    <name type="scientific">Symbiochloris irregularis</name>
    <dbReference type="NCBI Taxonomy" id="706552"/>
    <lineage>
        <taxon>Eukaryota</taxon>
        <taxon>Viridiplantae</taxon>
        <taxon>Chlorophyta</taxon>
        <taxon>core chlorophytes</taxon>
        <taxon>Trebouxiophyceae</taxon>
        <taxon>Trebouxiales</taxon>
        <taxon>Trebouxiaceae</taxon>
        <taxon>Symbiochloris</taxon>
    </lineage>
</organism>
<gene>
    <name evidence="1" type="ORF">WJX73_000945</name>
</gene>
<reference evidence="1 2" key="1">
    <citation type="journal article" date="2024" name="Nat. Commun.">
        <title>Phylogenomics reveals the evolutionary origins of lichenization in chlorophyte algae.</title>
        <authorList>
            <person name="Puginier C."/>
            <person name="Libourel C."/>
            <person name="Otte J."/>
            <person name="Skaloud P."/>
            <person name="Haon M."/>
            <person name="Grisel S."/>
            <person name="Petersen M."/>
            <person name="Berrin J.G."/>
            <person name="Delaux P.M."/>
            <person name="Dal Grande F."/>
            <person name="Keller J."/>
        </authorList>
    </citation>
    <scope>NUCLEOTIDE SEQUENCE [LARGE SCALE GENOMIC DNA]</scope>
    <source>
        <strain evidence="1 2">SAG 2036</strain>
    </source>
</reference>
<protein>
    <submittedName>
        <fullName evidence="1">Uncharacterized protein</fullName>
    </submittedName>
</protein>
<dbReference type="Proteomes" id="UP001465755">
    <property type="component" value="Unassembled WGS sequence"/>
</dbReference>
<sequence length="167" mass="18533">MDQMEPTDSCPSRIQEFPDGVLLSGFLQTLHLRPLDNGPKQSSDQDFQDEVMQDFKKGQDGRFNFAPKEGTSRCLLQLRDSLTDDFTRGTMRYADDVLNSLLLLHSLALQRNKEPGTPMHMDVSDFSTMLLGQQHCDGVKGWSDSAVISKALPQQTGTSSSPAVSPR</sequence>
<comment type="caution">
    <text evidence="1">The sequence shown here is derived from an EMBL/GenBank/DDBJ whole genome shotgun (WGS) entry which is preliminary data.</text>
</comment>
<keyword evidence="2" id="KW-1185">Reference proteome</keyword>
<proteinExistence type="predicted"/>
<name>A0AAW1P4F6_9CHLO</name>
<evidence type="ECO:0000313" key="1">
    <source>
        <dbReference type="EMBL" id="KAK9803803.1"/>
    </source>
</evidence>
<dbReference type="AlphaFoldDB" id="A0AAW1P4F6"/>